<dbReference type="PANTHER" id="PTHR38463">
    <property type="entry name" value="STRESS RESPONSE PROTEIN YSNF"/>
    <property type="match status" value="1"/>
</dbReference>
<protein>
    <submittedName>
        <fullName evidence="4">YsnF/AvaK domain-containing protein</fullName>
    </submittedName>
</protein>
<feature type="domain" description="General stress protein 17M-like" evidence="3">
    <location>
        <begin position="7"/>
        <end position="99"/>
    </location>
</feature>
<feature type="region of interest" description="Disordered" evidence="1">
    <location>
        <begin position="295"/>
        <end position="323"/>
    </location>
</feature>
<dbReference type="InterPro" id="IPR025889">
    <property type="entry name" value="GSP17M-like_dom"/>
</dbReference>
<dbReference type="Proteomes" id="UP001230807">
    <property type="component" value="Unassembled WGS sequence"/>
</dbReference>
<evidence type="ECO:0000259" key="2">
    <source>
        <dbReference type="Pfam" id="PF09557"/>
    </source>
</evidence>
<keyword evidence="5" id="KW-1185">Reference proteome</keyword>
<evidence type="ECO:0000256" key="1">
    <source>
        <dbReference type="SAM" id="MobiDB-lite"/>
    </source>
</evidence>
<dbReference type="RefSeq" id="WP_286038110.1">
    <property type="nucleotide sequence ID" value="NZ_CP183077.1"/>
</dbReference>
<dbReference type="Pfam" id="PF11181">
    <property type="entry name" value="YflT"/>
    <property type="match status" value="1"/>
</dbReference>
<dbReference type="NCBIfam" id="TIGR02271">
    <property type="entry name" value="YsnF/AvaK domain"/>
    <property type="match status" value="1"/>
</dbReference>
<sequence>MDNKRYVGTYYQESELVSKIDELRAQGHREDDLYVVVKDKSNLSMVRGETDAEVKETKASWLDRFFGVADGGDEVRHTFDKLGFSEEETARHHQDIENGGMVLLLDKNDGVFDDGRNDTFEGGRTSAGYGSEGNEAGNMTARDFGTGTGVTGAGIGATGAGVNSNRFNNMDEDIRNRTDLTDEQKLELHEERLLVNKERVQTGEVRVEKDVVEREERVDVEVEHDEVYVERRRVDGDREATGHSFDATTDRDEIRVPVTEERVDVTKKDVVAEEIIVGKEKVKDTETVRETLRKEEAHIEGEDDVRHRDHELDRKRRDERDRL</sequence>
<name>A0ABT7MJ81_9BACL</name>
<comment type="caution">
    <text evidence="4">The sequence shown here is derived from an EMBL/GenBank/DDBJ whole genome shotgun (WGS) entry which is preliminary data.</text>
</comment>
<evidence type="ECO:0000259" key="3">
    <source>
        <dbReference type="Pfam" id="PF11181"/>
    </source>
</evidence>
<reference evidence="4 5" key="1">
    <citation type="submission" date="2023-06" db="EMBL/GenBank/DDBJ databases">
        <title>Influencing factors and mechanism of Cr(VI) reduction by facultative anaerobic Exiguobacterium sp. PY14.</title>
        <authorList>
            <person name="Zou L."/>
        </authorList>
    </citation>
    <scope>NUCLEOTIDE SEQUENCE [LARGE SCALE GENOMIC DNA]</scope>
    <source>
        <strain evidence="4 5">PY14</strain>
    </source>
</reference>
<dbReference type="InterPro" id="IPR019060">
    <property type="entry name" value="DUF2382"/>
</dbReference>
<dbReference type="Pfam" id="PF09557">
    <property type="entry name" value="DUF2382"/>
    <property type="match status" value="1"/>
</dbReference>
<proteinExistence type="predicted"/>
<dbReference type="PANTHER" id="PTHR38463:SF1">
    <property type="entry name" value="STRESS RESPONSE PROTEIN YSNF"/>
    <property type="match status" value="1"/>
</dbReference>
<accession>A0ABT7MJ81</accession>
<gene>
    <name evidence="4" type="ORF">QR695_00470</name>
</gene>
<dbReference type="EMBL" id="JASWER010000001">
    <property type="protein sequence ID" value="MDL5375469.1"/>
    <property type="molecule type" value="Genomic_DNA"/>
</dbReference>
<evidence type="ECO:0000313" key="5">
    <source>
        <dbReference type="Proteomes" id="UP001230807"/>
    </source>
</evidence>
<dbReference type="InterPro" id="IPR052967">
    <property type="entry name" value="Stress_Response_Assoc"/>
</dbReference>
<evidence type="ECO:0000313" key="4">
    <source>
        <dbReference type="EMBL" id="MDL5375469.1"/>
    </source>
</evidence>
<feature type="domain" description="DUF2382" evidence="2">
    <location>
        <begin position="186"/>
        <end position="299"/>
    </location>
</feature>
<organism evidence="4 5">
    <name type="scientific">Exiguobacterium mexicanum</name>
    <dbReference type="NCBI Taxonomy" id="340146"/>
    <lineage>
        <taxon>Bacteria</taxon>
        <taxon>Bacillati</taxon>
        <taxon>Bacillota</taxon>
        <taxon>Bacilli</taxon>
        <taxon>Bacillales</taxon>
        <taxon>Bacillales Family XII. Incertae Sedis</taxon>
        <taxon>Exiguobacterium</taxon>
    </lineage>
</organism>